<reference evidence="2 3" key="1">
    <citation type="journal article" date="2022" name="Nat. Genet.">
        <title>Improved pea reference genome and pan-genome highlight genomic features and evolutionary characteristics.</title>
        <authorList>
            <person name="Yang T."/>
            <person name="Liu R."/>
            <person name="Luo Y."/>
            <person name="Hu S."/>
            <person name="Wang D."/>
            <person name="Wang C."/>
            <person name="Pandey M.K."/>
            <person name="Ge S."/>
            <person name="Xu Q."/>
            <person name="Li N."/>
            <person name="Li G."/>
            <person name="Huang Y."/>
            <person name="Saxena R.K."/>
            <person name="Ji Y."/>
            <person name="Li M."/>
            <person name="Yan X."/>
            <person name="He Y."/>
            <person name="Liu Y."/>
            <person name="Wang X."/>
            <person name="Xiang C."/>
            <person name="Varshney R.K."/>
            <person name="Ding H."/>
            <person name="Gao S."/>
            <person name="Zong X."/>
        </authorList>
    </citation>
    <scope>NUCLEOTIDE SEQUENCE [LARGE SCALE GENOMIC DNA]</scope>
    <source>
        <strain evidence="2 3">cv. Zhongwan 6</strain>
    </source>
</reference>
<evidence type="ECO:0000256" key="1">
    <source>
        <dbReference type="SAM" id="Phobius"/>
    </source>
</evidence>
<feature type="transmembrane region" description="Helical" evidence="1">
    <location>
        <begin position="192"/>
        <end position="210"/>
    </location>
</feature>
<dbReference type="AlphaFoldDB" id="A0A9D5GVV1"/>
<sequence length="221" mass="25546">KSSLDKKNHLNQVIVREEEFNSTNPRLTLYHFSFNHLNLYIRCCCCYSENALKIIMESQNNPWKVVEDKRILPAISVNSVVLCFLLIIIPALKMSLFGDKMMTDHIDSVKVISMPIVVFFQVMIFLILESHPVNKNVIPILYILVLLTATTVIQMGIAATILDFYTLIVWVVLIAMNIYRHWEEVCKVDRVVLSRIRIFIAIISIISLIWNCNSIFQSVSR</sequence>
<feature type="transmembrane region" description="Helical" evidence="1">
    <location>
        <begin position="112"/>
        <end position="128"/>
    </location>
</feature>
<feature type="transmembrane region" description="Helical" evidence="1">
    <location>
        <begin position="164"/>
        <end position="180"/>
    </location>
</feature>
<feature type="transmembrane region" description="Helical" evidence="1">
    <location>
        <begin position="71"/>
        <end position="92"/>
    </location>
</feature>
<dbReference type="Proteomes" id="UP001058974">
    <property type="component" value="Chromosome 1"/>
</dbReference>
<dbReference type="EMBL" id="JAMSHJ010000001">
    <property type="protein sequence ID" value="KAI5443088.1"/>
    <property type="molecule type" value="Genomic_DNA"/>
</dbReference>
<name>A0A9D5GVV1_PEA</name>
<accession>A0A9D5GVV1</accession>
<protein>
    <submittedName>
        <fullName evidence="2">Uncharacterized protein</fullName>
    </submittedName>
</protein>
<keyword evidence="1" id="KW-1133">Transmembrane helix</keyword>
<dbReference type="Gramene" id="Psat01G0193500-T1">
    <property type="protein sequence ID" value="KAI5443088.1"/>
    <property type="gene ID" value="KIW84_011935"/>
</dbReference>
<keyword evidence="1" id="KW-0812">Transmembrane</keyword>
<feature type="transmembrane region" description="Helical" evidence="1">
    <location>
        <begin position="140"/>
        <end position="158"/>
    </location>
</feature>
<keyword evidence="1" id="KW-0472">Membrane</keyword>
<gene>
    <name evidence="2" type="ORF">KIW84_011935</name>
</gene>
<organism evidence="2 3">
    <name type="scientific">Pisum sativum</name>
    <name type="common">Garden pea</name>
    <name type="synonym">Lathyrus oleraceus</name>
    <dbReference type="NCBI Taxonomy" id="3888"/>
    <lineage>
        <taxon>Eukaryota</taxon>
        <taxon>Viridiplantae</taxon>
        <taxon>Streptophyta</taxon>
        <taxon>Embryophyta</taxon>
        <taxon>Tracheophyta</taxon>
        <taxon>Spermatophyta</taxon>
        <taxon>Magnoliopsida</taxon>
        <taxon>eudicotyledons</taxon>
        <taxon>Gunneridae</taxon>
        <taxon>Pentapetalae</taxon>
        <taxon>rosids</taxon>
        <taxon>fabids</taxon>
        <taxon>Fabales</taxon>
        <taxon>Fabaceae</taxon>
        <taxon>Papilionoideae</taxon>
        <taxon>50 kb inversion clade</taxon>
        <taxon>NPAAA clade</taxon>
        <taxon>Hologalegina</taxon>
        <taxon>IRL clade</taxon>
        <taxon>Fabeae</taxon>
        <taxon>Lathyrus</taxon>
    </lineage>
</organism>
<feature type="non-terminal residue" evidence="2">
    <location>
        <position position="221"/>
    </location>
</feature>
<evidence type="ECO:0000313" key="2">
    <source>
        <dbReference type="EMBL" id="KAI5443088.1"/>
    </source>
</evidence>
<comment type="caution">
    <text evidence="2">The sequence shown here is derived from an EMBL/GenBank/DDBJ whole genome shotgun (WGS) entry which is preliminary data.</text>
</comment>
<evidence type="ECO:0000313" key="3">
    <source>
        <dbReference type="Proteomes" id="UP001058974"/>
    </source>
</evidence>
<proteinExistence type="predicted"/>
<keyword evidence="3" id="KW-1185">Reference proteome</keyword>